<reference evidence="1" key="1">
    <citation type="submission" date="2023-11" db="EMBL/GenBank/DDBJ databases">
        <authorList>
            <person name="Poullet M."/>
        </authorList>
    </citation>
    <scope>NUCLEOTIDE SEQUENCE</scope>
    <source>
        <strain evidence="1">E1834</strain>
    </source>
</reference>
<organism evidence="1 2">
    <name type="scientific">Meloidogyne enterolobii</name>
    <name type="common">Root-knot nematode worm</name>
    <name type="synonym">Meloidogyne mayaguensis</name>
    <dbReference type="NCBI Taxonomy" id="390850"/>
    <lineage>
        <taxon>Eukaryota</taxon>
        <taxon>Metazoa</taxon>
        <taxon>Ecdysozoa</taxon>
        <taxon>Nematoda</taxon>
        <taxon>Chromadorea</taxon>
        <taxon>Rhabditida</taxon>
        <taxon>Tylenchina</taxon>
        <taxon>Tylenchomorpha</taxon>
        <taxon>Tylenchoidea</taxon>
        <taxon>Meloidogynidae</taxon>
        <taxon>Meloidogyninae</taxon>
        <taxon>Meloidogyne</taxon>
    </lineage>
</organism>
<accession>A0ACB1ARN3</accession>
<evidence type="ECO:0000313" key="2">
    <source>
        <dbReference type="Proteomes" id="UP001497535"/>
    </source>
</evidence>
<comment type="caution">
    <text evidence="1">The sequence shown here is derived from an EMBL/GenBank/DDBJ whole genome shotgun (WGS) entry which is preliminary data.</text>
</comment>
<name>A0ACB1ARN3_MELEN</name>
<gene>
    <name evidence="1" type="ORF">MENTE1834_LOCUS40658</name>
</gene>
<evidence type="ECO:0000313" key="1">
    <source>
        <dbReference type="EMBL" id="CAK5094356.1"/>
    </source>
</evidence>
<sequence>MAIKNQNNCAINSRKNYSQQNRSNGQLKDFGNSCKVLNKRKEEECENLLFLSQGKSRGIRVFFFINFWRGRAIKLGLGAFWELFGNFFFIYVTLISTLVRAFKHCSCVRVEDILWWICFIFTIYYFDLPATFIFSRKINRFYLRIMALCVLMIVFLTFLFTLLKNLKIFRRRWIIFSIQFLTIFFFILTPLSFCLATWDEFNVWSIYIAYVGTQSALALIAVL</sequence>
<dbReference type="EMBL" id="CAVMJV010000097">
    <property type="protein sequence ID" value="CAK5094356.1"/>
    <property type="molecule type" value="Genomic_DNA"/>
</dbReference>
<protein>
    <submittedName>
        <fullName evidence="1">Uncharacterized protein</fullName>
    </submittedName>
</protein>
<proteinExistence type="predicted"/>
<dbReference type="Proteomes" id="UP001497535">
    <property type="component" value="Unassembled WGS sequence"/>
</dbReference>
<keyword evidence="2" id="KW-1185">Reference proteome</keyword>